<accession>A0A0C6FFZ6</accession>
<evidence type="ECO:0000313" key="1">
    <source>
        <dbReference type="EMBL" id="BAQ43969.1"/>
    </source>
</evidence>
<protein>
    <recommendedName>
        <fullName evidence="3">DNA transfer protein p32</fullName>
    </recommendedName>
</protein>
<proteinExistence type="predicted"/>
<sequence>MASIFSGKAGRQAAMFQAGQIQKGIDQGNEALDQGYDRAVDGYGRAATTFGNLADSYGSGSKLYQDALGVNGQGAADAARGKYQTSAGYGFNMDQGLQALQRTRAVNGTLASGNADTDAMKFASGLASQDYGNWLANLSNLDTKRFGATGAQAGSYGQIGAAGLTTGGAKANLDYQGAVGIGNAGAQGLMAGQQAAQNRFGLMMGGLNLFSQAAGSLAGNGNALGNIGKNLGSAFSIFG</sequence>
<dbReference type="PATRIC" id="fig|270351.10.peg.492"/>
<name>A0A0C6FFZ6_9HYPH</name>
<evidence type="ECO:0008006" key="3">
    <source>
        <dbReference type="Google" id="ProtNLM"/>
    </source>
</evidence>
<dbReference type="AlphaFoldDB" id="A0A0C6FFZ6"/>
<dbReference type="KEGG" id="maqu:Maq22A_c02460"/>
<dbReference type="Proteomes" id="UP000061432">
    <property type="component" value="Chromosome"/>
</dbReference>
<dbReference type="STRING" id="270351.Maq22A_c02460"/>
<reference evidence="2" key="2">
    <citation type="submission" date="2015-01" db="EMBL/GenBank/DDBJ databases">
        <title>Complete genome sequence of Methylobacterium aquaticum strain 22A.</title>
        <authorList>
            <person name="Tani A."/>
            <person name="Ogura Y."/>
            <person name="Hayashi T."/>
        </authorList>
    </citation>
    <scope>NUCLEOTIDE SEQUENCE [LARGE SCALE GENOMIC DNA]</scope>
    <source>
        <strain evidence="2">MA-22A</strain>
    </source>
</reference>
<dbReference type="EMBL" id="AP014704">
    <property type="protein sequence ID" value="BAQ43969.1"/>
    <property type="molecule type" value="Genomic_DNA"/>
</dbReference>
<reference evidence="1 2" key="1">
    <citation type="journal article" date="2015" name="Genome Announc.">
        <title>Complete Genome Sequence of Methylobacterium aquaticum Strain 22A, Isolated from Racomitrium japonicum Moss.</title>
        <authorList>
            <person name="Tani A."/>
            <person name="Ogura Y."/>
            <person name="Hayashi T."/>
            <person name="Kimbara K."/>
        </authorList>
    </citation>
    <scope>NUCLEOTIDE SEQUENCE [LARGE SCALE GENOMIC DNA]</scope>
    <source>
        <strain evidence="1 2">MA-22A</strain>
    </source>
</reference>
<evidence type="ECO:0000313" key="2">
    <source>
        <dbReference type="Proteomes" id="UP000061432"/>
    </source>
</evidence>
<gene>
    <name evidence="1" type="ORF">Maq22A_c02460</name>
</gene>
<organism evidence="1 2">
    <name type="scientific">Methylobacterium aquaticum</name>
    <dbReference type="NCBI Taxonomy" id="270351"/>
    <lineage>
        <taxon>Bacteria</taxon>
        <taxon>Pseudomonadati</taxon>
        <taxon>Pseudomonadota</taxon>
        <taxon>Alphaproteobacteria</taxon>
        <taxon>Hyphomicrobiales</taxon>
        <taxon>Methylobacteriaceae</taxon>
        <taxon>Methylobacterium</taxon>
    </lineage>
</organism>